<proteinExistence type="predicted"/>
<dbReference type="eggNOG" id="ENOG502QT5Q">
    <property type="taxonomic scope" value="Eukaryota"/>
</dbReference>
<evidence type="ECO:0000313" key="2">
    <source>
        <dbReference type="EMBL" id="EKG12137.1"/>
    </source>
</evidence>
<name>K2RGY6_MACPH</name>
<comment type="caution">
    <text evidence="2">The sequence shown here is derived from an EMBL/GenBank/DDBJ whole genome shotgun (WGS) entry which is preliminary data.</text>
</comment>
<evidence type="ECO:0008006" key="4">
    <source>
        <dbReference type="Google" id="ProtNLM"/>
    </source>
</evidence>
<evidence type="ECO:0000256" key="1">
    <source>
        <dbReference type="SAM" id="MobiDB-lite"/>
    </source>
</evidence>
<evidence type="ECO:0000313" key="3">
    <source>
        <dbReference type="Proteomes" id="UP000007129"/>
    </source>
</evidence>
<dbReference type="OrthoDB" id="5427780at2759"/>
<dbReference type="EMBL" id="AHHD01000458">
    <property type="protein sequence ID" value="EKG12137.1"/>
    <property type="molecule type" value="Genomic_DNA"/>
</dbReference>
<dbReference type="Proteomes" id="UP000007129">
    <property type="component" value="Unassembled WGS sequence"/>
</dbReference>
<dbReference type="VEuPathDB" id="FungiDB:MPH_10768"/>
<gene>
    <name evidence="2" type="ORF">MPH_10768</name>
</gene>
<feature type="region of interest" description="Disordered" evidence="1">
    <location>
        <begin position="40"/>
        <end position="132"/>
    </location>
</feature>
<feature type="compositionally biased region" description="Polar residues" evidence="1">
    <location>
        <begin position="184"/>
        <end position="217"/>
    </location>
</feature>
<dbReference type="InParanoid" id="K2RGY6"/>
<dbReference type="HOGENOM" id="CLU_900391_0_0_1"/>
<dbReference type="AlphaFoldDB" id="K2RGY6"/>
<organism evidence="2 3">
    <name type="scientific">Macrophomina phaseolina (strain MS6)</name>
    <name type="common">Charcoal rot fungus</name>
    <dbReference type="NCBI Taxonomy" id="1126212"/>
    <lineage>
        <taxon>Eukaryota</taxon>
        <taxon>Fungi</taxon>
        <taxon>Dikarya</taxon>
        <taxon>Ascomycota</taxon>
        <taxon>Pezizomycotina</taxon>
        <taxon>Dothideomycetes</taxon>
        <taxon>Dothideomycetes incertae sedis</taxon>
        <taxon>Botryosphaeriales</taxon>
        <taxon>Botryosphaeriaceae</taxon>
        <taxon>Macrophomina</taxon>
    </lineage>
</organism>
<dbReference type="STRING" id="1126212.K2RGY6"/>
<reference evidence="2 3" key="1">
    <citation type="journal article" date="2012" name="BMC Genomics">
        <title>Tools to kill: Genome of one of the most destructive plant pathogenic fungi Macrophomina phaseolina.</title>
        <authorList>
            <person name="Islam M.S."/>
            <person name="Haque M.S."/>
            <person name="Islam M.M."/>
            <person name="Emdad E.M."/>
            <person name="Halim A."/>
            <person name="Hossen Q.M.M."/>
            <person name="Hossain M.Z."/>
            <person name="Ahmed B."/>
            <person name="Rahim S."/>
            <person name="Rahman M.S."/>
            <person name="Alam M.M."/>
            <person name="Hou S."/>
            <person name="Wan X."/>
            <person name="Saito J.A."/>
            <person name="Alam M."/>
        </authorList>
    </citation>
    <scope>NUCLEOTIDE SEQUENCE [LARGE SCALE GENOMIC DNA]</scope>
    <source>
        <strain evidence="2 3">MS6</strain>
    </source>
</reference>
<sequence>MLFSTPPRTDIRKIDPDWARKHRFTMWGAGYSRRQVRKHIAQPGFAAQRAAKKAESAVEKKRAGEATANEKEKAKKEEPKPVVDSKKESPKQAADKVDSRPATGKKKDSKPAAPNKNDSGTPDFTFTDEEDKQLLELKDKGETWKAIAQTMKKPQGLLKKRFNEIASDEQKNAGQKGAGKKENSSQGKANDNRTSPASAKSKGPTTQSSPKSGASNRNSDDEWEIRTVTDPGEEDQVEYFILYPDENFSEQEASLLEMARAIYEDFDNYFLRISSRFQDYTGRQVSPDIIQRFLSTSKKKELSRTERLT</sequence>
<accession>K2RGY6</accession>
<feature type="compositionally biased region" description="Basic and acidic residues" evidence="1">
    <location>
        <begin position="52"/>
        <end position="110"/>
    </location>
</feature>
<feature type="region of interest" description="Disordered" evidence="1">
    <location>
        <begin position="146"/>
        <end position="231"/>
    </location>
</feature>
<protein>
    <recommendedName>
        <fullName evidence="4">Myb-like domain-containing protein</fullName>
    </recommendedName>
</protein>
<feature type="compositionally biased region" description="Basic and acidic residues" evidence="1">
    <location>
        <begin position="218"/>
        <end position="227"/>
    </location>
</feature>